<evidence type="ECO:0000256" key="5">
    <source>
        <dbReference type="ARBA" id="ARBA00022597"/>
    </source>
</evidence>
<feature type="transmembrane region" description="Helical" evidence="10">
    <location>
        <begin position="314"/>
        <end position="336"/>
    </location>
</feature>
<comment type="subcellular location">
    <subcellularLocation>
        <location evidence="1">Cell membrane</location>
        <topology evidence="1">Multi-pass membrane protein</topology>
    </subcellularLocation>
</comment>
<feature type="transmembrane region" description="Helical" evidence="10">
    <location>
        <begin position="438"/>
        <end position="457"/>
    </location>
</feature>
<evidence type="ECO:0000256" key="10">
    <source>
        <dbReference type="SAM" id="Phobius"/>
    </source>
</evidence>
<feature type="transmembrane region" description="Helical" evidence="10">
    <location>
        <begin position="62"/>
        <end position="81"/>
    </location>
</feature>
<keyword evidence="6 10" id="KW-0812">Transmembrane</keyword>
<dbReference type="NCBIfam" id="TIGR00879">
    <property type="entry name" value="SP"/>
    <property type="match status" value="1"/>
</dbReference>
<feature type="transmembrane region" description="Helical" evidence="10">
    <location>
        <begin position="93"/>
        <end position="112"/>
    </location>
</feature>
<evidence type="ECO:0000256" key="1">
    <source>
        <dbReference type="ARBA" id="ARBA00004651"/>
    </source>
</evidence>
<dbReference type="InterPro" id="IPR050814">
    <property type="entry name" value="Myo-inositol_Transporter"/>
</dbReference>
<evidence type="ECO:0000256" key="4">
    <source>
        <dbReference type="ARBA" id="ARBA00022475"/>
    </source>
</evidence>
<dbReference type="InterPro" id="IPR036259">
    <property type="entry name" value="MFS_trans_sf"/>
</dbReference>
<dbReference type="EMBL" id="CP121196">
    <property type="protein sequence ID" value="XBH18719.1"/>
    <property type="molecule type" value="Genomic_DNA"/>
</dbReference>
<dbReference type="RefSeq" id="WP_348263937.1">
    <property type="nucleotide sequence ID" value="NZ_CP121196.1"/>
</dbReference>
<dbReference type="PROSITE" id="PS50850">
    <property type="entry name" value="MFS"/>
    <property type="match status" value="1"/>
</dbReference>
<dbReference type="GO" id="GO:0005886">
    <property type="term" value="C:plasma membrane"/>
    <property type="evidence" value="ECO:0007669"/>
    <property type="project" value="UniProtKB-SubCell"/>
</dbReference>
<evidence type="ECO:0000256" key="2">
    <source>
        <dbReference type="ARBA" id="ARBA00010992"/>
    </source>
</evidence>
<evidence type="ECO:0000256" key="9">
    <source>
        <dbReference type="RuleBase" id="RU003346"/>
    </source>
</evidence>
<feature type="transmembrane region" description="Helical" evidence="10">
    <location>
        <begin position="407"/>
        <end position="426"/>
    </location>
</feature>
<dbReference type="PROSITE" id="PS00216">
    <property type="entry name" value="SUGAR_TRANSPORT_1"/>
    <property type="match status" value="1"/>
</dbReference>
<feature type="domain" description="Major facilitator superfamily (MFS) profile" evidence="11">
    <location>
        <begin position="26"/>
        <end position="461"/>
    </location>
</feature>
<dbReference type="PROSITE" id="PS00217">
    <property type="entry name" value="SUGAR_TRANSPORT_2"/>
    <property type="match status" value="1"/>
</dbReference>
<feature type="transmembrane region" description="Helical" evidence="10">
    <location>
        <begin position="343"/>
        <end position="363"/>
    </location>
</feature>
<feature type="transmembrane region" description="Helical" evidence="10">
    <location>
        <begin position="151"/>
        <end position="174"/>
    </location>
</feature>
<dbReference type="Pfam" id="PF00083">
    <property type="entry name" value="Sugar_tr"/>
    <property type="match status" value="1"/>
</dbReference>
<dbReference type="InterPro" id="IPR003663">
    <property type="entry name" value="Sugar/inositol_transpt"/>
</dbReference>
<keyword evidence="4" id="KW-1003">Cell membrane</keyword>
<accession>A0AAU7DM11</accession>
<keyword evidence="8 10" id="KW-0472">Membrane</keyword>
<feature type="transmembrane region" description="Helical" evidence="10">
    <location>
        <begin position="118"/>
        <end position="139"/>
    </location>
</feature>
<dbReference type="AlphaFoldDB" id="A0AAU7DM11"/>
<organism evidence="12">
    <name type="scientific">Telmatobacter sp. DSM 110680</name>
    <dbReference type="NCBI Taxonomy" id="3036704"/>
    <lineage>
        <taxon>Bacteria</taxon>
        <taxon>Pseudomonadati</taxon>
        <taxon>Acidobacteriota</taxon>
        <taxon>Terriglobia</taxon>
        <taxon>Terriglobales</taxon>
        <taxon>Acidobacteriaceae</taxon>
        <taxon>Telmatobacter</taxon>
    </lineage>
</organism>
<evidence type="ECO:0000256" key="7">
    <source>
        <dbReference type="ARBA" id="ARBA00022989"/>
    </source>
</evidence>
<comment type="similarity">
    <text evidence="2 9">Belongs to the major facilitator superfamily. Sugar transporter (TC 2.A.1.1) family.</text>
</comment>
<dbReference type="InterPro" id="IPR005829">
    <property type="entry name" value="Sugar_transporter_CS"/>
</dbReference>
<dbReference type="PANTHER" id="PTHR48020:SF12">
    <property type="entry name" value="PROTON MYO-INOSITOL COTRANSPORTER"/>
    <property type="match status" value="1"/>
</dbReference>
<dbReference type="FunFam" id="1.20.1250.20:FF:000122">
    <property type="entry name" value="D-xylose transporter XylE"/>
    <property type="match status" value="1"/>
</dbReference>
<sequence length="475" mass="51625">MHMPSSASLPHSSVHPDLHLGYIWTIAFIAAMGGLLFGYDWVVIGGAKPFYEVYFHLTSEALIGWANSCALLGCFAGSLLAGSAADKFGRKRLLVVSALLFALSSISTGWAHSFNAFIFWRIIGGVAIGLASNVSPMYIAEISPAQWRGRLVSLNQLAIVIGILAAQLVNWRIAEKIPADPLQIVLATSWNAQYGWRWMFTAVAVPAVLFLCSAPFIPESPRWLVAQGNLQTAFEVLQRIGGQSYAQAELSVIQNSLAAPHEREGWRELFASPGRKLLAVGATLAVLQQWSGINVLFNYAQEVYRGAGYGVSEILFNIVITGAINLIFTIIAMLLVDRFGRRRLMIFGCIAIGASHLAASVAYRLHAQGMWVLVLTLCAIACYAMSLAPVTWVLITEIFPNRMRASAVSISVAILWVASFVLTYTFPLINRSLGTSSAFLIYAGICFAGAVFVSITVQETKGRSLEGVEESAMHR</sequence>
<feature type="transmembrane region" description="Helical" evidence="10">
    <location>
        <begin position="369"/>
        <end position="395"/>
    </location>
</feature>
<dbReference type="PANTHER" id="PTHR48020">
    <property type="entry name" value="PROTON MYO-INOSITOL COTRANSPORTER"/>
    <property type="match status" value="1"/>
</dbReference>
<dbReference type="InterPro" id="IPR005828">
    <property type="entry name" value="MFS_sugar_transport-like"/>
</dbReference>
<dbReference type="SUPFAM" id="SSF103473">
    <property type="entry name" value="MFS general substrate transporter"/>
    <property type="match status" value="1"/>
</dbReference>
<dbReference type="GO" id="GO:0022857">
    <property type="term" value="F:transmembrane transporter activity"/>
    <property type="evidence" value="ECO:0007669"/>
    <property type="project" value="InterPro"/>
</dbReference>
<evidence type="ECO:0000256" key="6">
    <source>
        <dbReference type="ARBA" id="ARBA00022692"/>
    </source>
</evidence>
<name>A0AAU7DM11_9BACT</name>
<keyword evidence="7 10" id="KW-1133">Transmembrane helix</keyword>
<evidence type="ECO:0000256" key="8">
    <source>
        <dbReference type="ARBA" id="ARBA00023136"/>
    </source>
</evidence>
<protein>
    <submittedName>
        <fullName evidence="12">Sugar porter family MFS transporter</fullName>
    </submittedName>
</protein>
<proteinExistence type="inferred from homology"/>
<evidence type="ECO:0000256" key="3">
    <source>
        <dbReference type="ARBA" id="ARBA00022448"/>
    </source>
</evidence>
<evidence type="ECO:0000313" key="12">
    <source>
        <dbReference type="EMBL" id="XBH18719.1"/>
    </source>
</evidence>
<keyword evidence="3 9" id="KW-0813">Transport</keyword>
<gene>
    <name evidence="12" type="ORF">P8935_05250</name>
</gene>
<evidence type="ECO:0000259" key="11">
    <source>
        <dbReference type="PROSITE" id="PS50850"/>
    </source>
</evidence>
<reference evidence="12" key="1">
    <citation type="submission" date="2023-03" db="EMBL/GenBank/DDBJ databases">
        <title>Edaphobacter sp.</title>
        <authorList>
            <person name="Huber K.J."/>
            <person name="Papendorf J."/>
            <person name="Pilke C."/>
            <person name="Bunk B."/>
            <person name="Sproeer C."/>
            <person name="Pester M."/>
        </authorList>
    </citation>
    <scope>NUCLEOTIDE SEQUENCE</scope>
    <source>
        <strain evidence="12">DSM 110680</strain>
    </source>
</reference>
<feature type="transmembrane region" description="Helical" evidence="10">
    <location>
        <begin position="21"/>
        <end position="42"/>
    </location>
</feature>
<feature type="transmembrane region" description="Helical" evidence="10">
    <location>
        <begin position="277"/>
        <end position="299"/>
    </location>
</feature>
<dbReference type="Gene3D" id="1.20.1250.20">
    <property type="entry name" value="MFS general substrate transporter like domains"/>
    <property type="match status" value="1"/>
</dbReference>
<dbReference type="InterPro" id="IPR020846">
    <property type="entry name" value="MFS_dom"/>
</dbReference>
<feature type="transmembrane region" description="Helical" evidence="10">
    <location>
        <begin position="194"/>
        <end position="217"/>
    </location>
</feature>
<keyword evidence="5" id="KW-0762">Sugar transport</keyword>
<dbReference type="PRINTS" id="PR00171">
    <property type="entry name" value="SUGRTRNSPORT"/>
</dbReference>